<evidence type="ECO:0000313" key="2">
    <source>
        <dbReference type="EMBL" id="KAK4021584.1"/>
    </source>
</evidence>
<dbReference type="Proteomes" id="UP001234178">
    <property type="component" value="Unassembled WGS sequence"/>
</dbReference>
<accession>A0ABR0A953</accession>
<comment type="caution">
    <text evidence="2">The sequence shown here is derived from an EMBL/GenBank/DDBJ whole genome shotgun (WGS) entry which is preliminary data.</text>
</comment>
<dbReference type="EMBL" id="JAOYFB010000036">
    <property type="protein sequence ID" value="KAK4021584.1"/>
    <property type="molecule type" value="Genomic_DNA"/>
</dbReference>
<organism evidence="2 3">
    <name type="scientific">Daphnia magna</name>
    <dbReference type="NCBI Taxonomy" id="35525"/>
    <lineage>
        <taxon>Eukaryota</taxon>
        <taxon>Metazoa</taxon>
        <taxon>Ecdysozoa</taxon>
        <taxon>Arthropoda</taxon>
        <taxon>Crustacea</taxon>
        <taxon>Branchiopoda</taxon>
        <taxon>Diplostraca</taxon>
        <taxon>Cladocera</taxon>
        <taxon>Anomopoda</taxon>
        <taxon>Daphniidae</taxon>
        <taxon>Daphnia</taxon>
    </lineage>
</organism>
<reference evidence="2 3" key="1">
    <citation type="journal article" date="2023" name="Nucleic Acids Res.">
        <title>The hologenome of Daphnia magna reveals possible DNA methylation and microbiome-mediated evolution of the host genome.</title>
        <authorList>
            <person name="Chaturvedi A."/>
            <person name="Li X."/>
            <person name="Dhandapani V."/>
            <person name="Marshall H."/>
            <person name="Kissane S."/>
            <person name="Cuenca-Cambronero M."/>
            <person name="Asole G."/>
            <person name="Calvet F."/>
            <person name="Ruiz-Romero M."/>
            <person name="Marangio P."/>
            <person name="Guigo R."/>
            <person name="Rago D."/>
            <person name="Mirbahai L."/>
            <person name="Eastwood N."/>
            <person name="Colbourne J.K."/>
            <person name="Zhou J."/>
            <person name="Mallon E."/>
            <person name="Orsini L."/>
        </authorList>
    </citation>
    <scope>NUCLEOTIDE SEQUENCE [LARGE SCALE GENOMIC DNA]</scope>
    <source>
        <strain evidence="2">LRV0_1</strain>
    </source>
</reference>
<evidence type="ECO:0000313" key="3">
    <source>
        <dbReference type="Proteomes" id="UP001234178"/>
    </source>
</evidence>
<protein>
    <submittedName>
        <fullName evidence="2">Uncharacterized protein</fullName>
    </submittedName>
</protein>
<sequence>MQQCTDSDDHELIELMMMTEVFQKHQHLDLHRISASLTWSLNEAKKYSTSIEYLLRVFPIVMLNLDCYPEERLLQPPMNLRKRVRKRYLPVPSPLPSPSPSPTRRPSTPLSPPVTPTSSIDTDESRYNV</sequence>
<evidence type="ECO:0000256" key="1">
    <source>
        <dbReference type="SAM" id="MobiDB-lite"/>
    </source>
</evidence>
<feature type="compositionally biased region" description="Pro residues" evidence="1">
    <location>
        <begin position="91"/>
        <end position="115"/>
    </location>
</feature>
<name>A0ABR0A953_9CRUS</name>
<feature type="region of interest" description="Disordered" evidence="1">
    <location>
        <begin position="85"/>
        <end position="129"/>
    </location>
</feature>
<gene>
    <name evidence="2" type="ORF">OUZ56_003496</name>
</gene>
<proteinExistence type="predicted"/>
<keyword evidence="3" id="KW-1185">Reference proteome</keyword>